<protein>
    <recommendedName>
        <fullName evidence="15 19">Probable tRNA sulfurtransferase</fullName>
        <ecNumber evidence="14 19">2.8.1.4</ecNumber>
    </recommendedName>
    <alternativeName>
        <fullName evidence="16 19">Sulfur carrier protein ThiS sulfurtransferase</fullName>
    </alternativeName>
    <alternativeName>
        <fullName evidence="17 19">Thiamine biosynthesis protein ThiI</fullName>
    </alternativeName>
    <alternativeName>
        <fullName evidence="18 19">tRNA 4-thiouridine synthase</fullName>
    </alternativeName>
</protein>
<evidence type="ECO:0000256" key="6">
    <source>
        <dbReference type="ARBA" id="ARBA00022741"/>
    </source>
</evidence>
<dbReference type="SUPFAM" id="SSF52402">
    <property type="entry name" value="Adenine nucleotide alpha hydrolases-like"/>
    <property type="match status" value="1"/>
</dbReference>
<dbReference type="PANTHER" id="PTHR43209:SF1">
    <property type="entry name" value="TRNA SULFURTRANSFERASE"/>
    <property type="match status" value="1"/>
</dbReference>
<dbReference type="GO" id="GO:0005829">
    <property type="term" value="C:cytosol"/>
    <property type="evidence" value="ECO:0007669"/>
    <property type="project" value="TreeGrafter"/>
</dbReference>
<evidence type="ECO:0000313" key="21">
    <source>
        <dbReference type="EMBL" id="KAB3534474.1"/>
    </source>
</evidence>
<evidence type="ECO:0000256" key="13">
    <source>
        <dbReference type="ARBA" id="ARBA00061472"/>
    </source>
</evidence>
<dbReference type="InterPro" id="IPR020536">
    <property type="entry name" value="ThiI_AANH"/>
</dbReference>
<dbReference type="AlphaFoldDB" id="A0A6I0F125"/>
<dbReference type="Pfam" id="PF22025">
    <property type="entry name" value="ThiI_fer"/>
    <property type="match status" value="1"/>
</dbReference>
<evidence type="ECO:0000313" key="22">
    <source>
        <dbReference type="Proteomes" id="UP000432715"/>
    </source>
</evidence>
<evidence type="ECO:0000256" key="3">
    <source>
        <dbReference type="ARBA" id="ARBA00022490"/>
    </source>
</evidence>
<dbReference type="OrthoDB" id="9773948at2"/>
<keyword evidence="7 19" id="KW-0067">ATP-binding</keyword>
<comment type="function">
    <text evidence="12 19">Catalyzes the ATP-dependent transfer of a sulfur to tRNA to produce 4-thiouridine in position 8 of tRNAs, which functions as a near-UV photosensor. Also catalyzes the transfer of sulfur to the sulfur carrier protein ThiS, forming ThiS-thiocarboxylate. This is a step in the synthesis of thiazole, in the thiamine biosynthesis pathway. The sulfur is donated as persulfide by IscS.</text>
</comment>
<dbReference type="GO" id="GO:0009228">
    <property type="term" value="P:thiamine biosynthetic process"/>
    <property type="evidence" value="ECO:0007669"/>
    <property type="project" value="UniProtKB-KW"/>
</dbReference>
<evidence type="ECO:0000256" key="16">
    <source>
        <dbReference type="ARBA" id="ARBA00075337"/>
    </source>
</evidence>
<evidence type="ECO:0000259" key="20">
    <source>
        <dbReference type="PROSITE" id="PS51165"/>
    </source>
</evidence>
<gene>
    <name evidence="19 21" type="primary">thiI</name>
    <name evidence="21" type="ORF">F8154_08655</name>
</gene>
<keyword evidence="22" id="KW-1185">Reference proteome</keyword>
<evidence type="ECO:0000256" key="1">
    <source>
        <dbReference type="ARBA" id="ARBA00004496"/>
    </source>
</evidence>
<dbReference type="CDD" id="cd01712">
    <property type="entry name" value="PPase_ThiI"/>
    <property type="match status" value="1"/>
</dbReference>
<dbReference type="GO" id="GO:0052837">
    <property type="term" value="P:thiazole biosynthetic process"/>
    <property type="evidence" value="ECO:0007669"/>
    <property type="project" value="TreeGrafter"/>
</dbReference>
<keyword evidence="5 19" id="KW-0808">Transferase</keyword>
<dbReference type="SUPFAM" id="SSF143437">
    <property type="entry name" value="THUMP domain-like"/>
    <property type="match status" value="1"/>
</dbReference>
<feature type="binding site" evidence="19">
    <location>
        <position position="265"/>
    </location>
    <ligand>
        <name>ATP</name>
        <dbReference type="ChEBI" id="CHEBI:30616"/>
    </ligand>
</feature>
<dbReference type="InterPro" id="IPR004114">
    <property type="entry name" value="THUMP_dom"/>
</dbReference>
<evidence type="ECO:0000256" key="5">
    <source>
        <dbReference type="ARBA" id="ARBA00022679"/>
    </source>
</evidence>
<keyword evidence="4 19" id="KW-0820">tRNA-binding</keyword>
<organism evidence="21 22">
    <name type="scientific">Alkaliphilus pronyensis</name>
    <dbReference type="NCBI Taxonomy" id="1482732"/>
    <lineage>
        <taxon>Bacteria</taxon>
        <taxon>Bacillati</taxon>
        <taxon>Bacillota</taxon>
        <taxon>Clostridia</taxon>
        <taxon>Peptostreptococcales</taxon>
        <taxon>Natronincolaceae</taxon>
        <taxon>Alkaliphilus</taxon>
    </lineage>
</organism>
<dbReference type="Pfam" id="PF02568">
    <property type="entry name" value="ThiI"/>
    <property type="match status" value="1"/>
</dbReference>
<dbReference type="UniPathway" id="UPA00060"/>
<keyword evidence="9 19" id="KW-0784">Thiamine biosynthesis</keyword>
<evidence type="ECO:0000256" key="4">
    <source>
        <dbReference type="ARBA" id="ARBA00022555"/>
    </source>
</evidence>
<feature type="binding site" evidence="19">
    <location>
        <begin position="208"/>
        <end position="209"/>
    </location>
    <ligand>
        <name>ATP</name>
        <dbReference type="ChEBI" id="CHEBI:30616"/>
    </ligand>
</feature>
<keyword evidence="3 19" id="KW-0963">Cytoplasm</keyword>
<evidence type="ECO:0000256" key="12">
    <source>
        <dbReference type="ARBA" id="ARBA00058382"/>
    </source>
</evidence>
<feature type="binding site" evidence="19">
    <location>
        <position position="288"/>
    </location>
    <ligand>
        <name>ATP</name>
        <dbReference type="ChEBI" id="CHEBI:30616"/>
    </ligand>
</feature>
<evidence type="ECO:0000256" key="15">
    <source>
        <dbReference type="ARBA" id="ARBA00071867"/>
    </source>
</evidence>
<sequence>MERTIIIRYGEIVLKGQNRRFFEDKLVKQIRFAIKDLGDIRTYKKDSRIYIDSEGFDEDQIVQRVKKIFGIILISRAIRLPVDFELIKRTACEEIERKHKTDGVKTFKVDSKRVDKSFPLKSPEISREVGGYILQNQSNATVDIHNPDVTVYVEIRDEAYIFVEKIKGFGGLPIGSSCKGLLLLSGGIDSPVAGWLTARRGLEIDAVHFHSYPFTSERAREKVLELAKTLAIYIGSFKMYSINLLPIQQEINEKCKEEEMTIISRRFMMKIAENIAINRADAKALITGESIGQVASQTVESLHTTNSSVDLPVFRPLIAMNKEDIIQLARDIGTYETSILPYEDCCTVFLPKRPLTKPRLEKILTSEARLDVEALIKNAIENMEIQVISIDDFI</sequence>
<reference evidence="21 22" key="1">
    <citation type="submission" date="2019-10" db="EMBL/GenBank/DDBJ databases">
        <title>Alkaliphilus serpentinus sp. nov. and Alkaliphilus pronyensis sp. nov., two novel anaerobic alkaliphilic species isolated from the serpentinized-hosted hydrothermal field of the Prony Bay (New Caledonia).</title>
        <authorList>
            <person name="Postec A."/>
        </authorList>
    </citation>
    <scope>NUCLEOTIDE SEQUENCE [LARGE SCALE GENOMIC DNA]</scope>
    <source>
        <strain evidence="21 22">LacV</strain>
    </source>
</reference>
<dbReference type="Pfam" id="PF02926">
    <property type="entry name" value="THUMP"/>
    <property type="match status" value="1"/>
</dbReference>
<comment type="similarity">
    <text evidence="13 19">Belongs to the ThiI family.</text>
</comment>
<dbReference type="InterPro" id="IPR049962">
    <property type="entry name" value="THUMP_ThiI"/>
</dbReference>
<comment type="pathway">
    <text evidence="2 19">Cofactor biosynthesis; thiamine diphosphate biosynthesis.</text>
</comment>
<evidence type="ECO:0000256" key="10">
    <source>
        <dbReference type="ARBA" id="ARBA00050570"/>
    </source>
</evidence>
<evidence type="ECO:0000256" key="2">
    <source>
        <dbReference type="ARBA" id="ARBA00004948"/>
    </source>
</evidence>
<feature type="binding site" evidence="19">
    <location>
        <begin position="183"/>
        <end position="184"/>
    </location>
    <ligand>
        <name>ATP</name>
        <dbReference type="ChEBI" id="CHEBI:30616"/>
    </ligand>
</feature>
<dbReference type="PANTHER" id="PTHR43209">
    <property type="entry name" value="TRNA SULFURTRANSFERASE"/>
    <property type="match status" value="1"/>
</dbReference>
<dbReference type="GO" id="GO:0004810">
    <property type="term" value="F:CCA tRNA nucleotidyltransferase activity"/>
    <property type="evidence" value="ECO:0007669"/>
    <property type="project" value="InterPro"/>
</dbReference>
<evidence type="ECO:0000256" key="17">
    <source>
        <dbReference type="ARBA" id="ARBA00077849"/>
    </source>
</evidence>
<dbReference type="CDD" id="cd11716">
    <property type="entry name" value="THUMP_ThiI"/>
    <property type="match status" value="1"/>
</dbReference>
<dbReference type="PROSITE" id="PS51165">
    <property type="entry name" value="THUMP"/>
    <property type="match status" value="1"/>
</dbReference>
<dbReference type="InterPro" id="IPR054173">
    <property type="entry name" value="ThiI_fer"/>
</dbReference>
<comment type="catalytic activity">
    <reaction evidence="10 19">
        <text>[ThiI sulfur-carrier protein]-S-sulfanyl-L-cysteine + a uridine in tRNA + 2 reduced [2Fe-2S]-[ferredoxin] + ATP + H(+) = [ThiI sulfur-carrier protein]-L-cysteine + a 4-thiouridine in tRNA + 2 oxidized [2Fe-2S]-[ferredoxin] + AMP + diphosphate</text>
        <dbReference type="Rhea" id="RHEA:24176"/>
        <dbReference type="Rhea" id="RHEA-COMP:10000"/>
        <dbReference type="Rhea" id="RHEA-COMP:10001"/>
        <dbReference type="Rhea" id="RHEA-COMP:13337"/>
        <dbReference type="Rhea" id="RHEA-COMP:13338"/>
        <dbReference type="Rhea" id="RHEA-COMP:13339"/>
        <dbReference type="Rhea" id="RHEA-COMP:13340"/>
        <dbReference type="ChEBI" id="CHEBI:15378"/>
        <dbReference type="ChEBI" id="CHEBI:29950"/>
        <dbReference type="ChEBI" id="CHEBI:30616"/>
        <dbReference type="ChEBI" id="CHEBI:33019"/>
        <dbReference type="ChEBI" id="CHEBI:33737"/>
        <dbReference type="ChEBI" id="CHEBI:33738"/>
        <dbReference type="ChEBI" id="CHEBI:61963"/>
        <dbReference type="ChEBI" id="CHEBI:65315"/>
        <dbReference type="ChEBI" id="CHEBI:136798"/>
        <dbReference type="ChEBI" id="CHEBI:456215"/>
        <dbReference type="EC" id="2.8.1.4"/>
    </reaction>
</comment>
<dbReference type="HAMAP" id="MF_00021">
    <property type="entry name" value="ThiI"/>
    <property type="match status" value="1"/>
</dbReference>
<dbReference type="FunFam" id="3.40.50.620:FF:000053">
    <property type="entry name" value="Probable tRNA sulfurtransferase"/>
    <property type="match status" value="1"/>
</dbReference>
<evidence type="ECO:0000256" key="18">
    <source>
        <dbReference type="ARBA" id="ARBA00080570"/>
    </source>
</evidence>
<keyword evidence="6 19" id="KW-0547">Nucleotide-binding</keyword>
<feature type="binding site" evidence="19">
    <location>
        <position position="297"/>
    </location>
    <ligand>
        <name>ATP</name>
        <dbReference type="ChEBI" id="CHEBI:30616"/>
    </ligand>
</feature>
<dbReference type="GO" id="GO:0140741">
    <property type="term" value="F:tRNA-uracil-4 sulfurtransferase activity"/>
    <property type="evidence" value="ECO:0007669"/>
    <property type="project" value="UniProtKB-EC"/>
</dbReference>
<dbReference type="SMART" id="SM00981">
    <property type="entry name" value="THUMP"/>
    <property type="match status" value="1"/>
</dbReference>
<dbReference type="InterPro" id="IPR049961">
    <property type="entry name" value="ThiI_N"/>
</dbReference>
<accession>A0A6I0F125</accession>
<keyword evidence="8 19" id="KW-0694">RNA-binding</keyword>
<dbReference type="InterPro" id="IPR050102">
    <property type="entry name" value="tRNA_sulfurtransferase_ThiI"/>
</dbReference>
<dbReference type="GO" id="GO:0005524">
    <property type="term" value="F:ATP binding"/>
    <property type="evidence" value="ECO:0007669"/>
    <property type="project" value="UniProtKB-UniRule"/>
</dbReference>
<dbReference type="GO" id="GO:0000049">
    <property type="term" value="F:tRNA binding"/>
    <property type="evidence" value="ECO:0007669"/>
    <property type="project" value="UniProtKB-UniRule"/>
</dbReference>
<comment type="caution">
    <text evidence="21">The sequence shown here is derived from an EMBL/GenBank/DDBJ whole genome shotgun (WGS) entry which is preliminary data.</text>
</comment>
<dbReference type="EMBL" id="WBZC01000027">
    <property type="protein sequence ID" value="KAB3534474.1"/>
    <property type="molecule type" value="Genomic_DNA"/>
</dbReference>
<dbReference type="Gene3D" id="3.40.50.620">
    <property type="entry name" value="HUPs"/>
    <property type="match status" value="1"/>
</dbReference>
<proteinExistence type="inferred from homology"/>
<dbReference type="Gene3D" id="3.30.2130.30">
    <property type="match status" value="1"/>
</dbReference>
<dbReference type="InterPro" id="IPR003720">
    <property type="entry name" value="tRNA_STrfase"/>
</dbReference>
<feature type="domain" description="THUMP" evidence="20">
    <location>
        <begin position="59"/>
        <end position="165"/>
    </location>
</feature>
<evidence type="ECO:0000256" key="11">
    <source>
        <dbReference type="ARBA" id="ARBA00052330"/>
    </source>
</evidence>
<comment type="catalytic activity">
    <reaction evidence="11 19">
        <text>[ThiS sulfur-carrier protein]-C-terminal Gly-Gly-AMP + S-sulfanyl-L-cysteinyl-[cysteine desulfurase] + AH2 = [ThiS sulfur-carrier protein]-C-terminal-Gly-aminoethanethioate + L-cysteinyl-[cysteine desulfurase] + A + AMP + 2 H(+)</text>
        <dbReference type="Rhea" id="RHEA:43340"/>
        <dbReference type="Rhea" id="RHEA-COMP:12157"/>
        <dbReference type="Rhea" id="RHEA-COMP:12158"/>
        <dbReference type="Rhea" id="RHEA-COMP:12910"/>
        <dbReference type="Rhea" id="RHEA-COMP:19908"/>
        <dbReference type="ChEBI" id="CHEBI:13193"/>
        <dbReference type="ChEBI" id="CHEBI:15378"/>
        <dbReference type="ChEBI" id="CHEBI:17499"/>
        <dbReference type="ChEBI" id="CHEBI:29950"/>
        <dbReference type="ChEBI" id="CHEBI:61963"/>
        <dbReference type="ChEBI" id="CHEBI:90618"/>
        <dbReference type="ChEBI" id="CHEBI:232372"/>
        <dbReference type="ChEBI" id="CHEBI:456215"/>
    </reaction>
</comment>
<dbReference type="EC" id="2.8.1.4" evidence="14 19"/>
<evidence type="ECO:0000256" key="8">
    <source>
        <dbReference type="ARBA" id="ARBA00022884"/>
    </source>
</evidence>
<dbReference type="GO" id="GO:0009229">
    <property type="term" value="P:thiamine diphosphate biosynthetic process"/>
    <property type="evidence" value="ECO:0007669"/>
    <property type="project" value="UniProtKB-UniRule"/>
</dbReference>
<evidence type="ECO:0000256" key="14">
    <source>
        <dbReference type="ARBA" id="ARBA00066827"/>
    </source>
</evidence>
<dbReference type="RefSeq" id="WP_151861217.1">
    <property type="nucleotide sequence ID" value="NZ_WBZC01000027.1"/>
</dbReference>
<evidence type="ECO:0000256" key="7">
    <source>
        <dbReference type="ARBA" id="ARBA00022840"/>
    </source>
</evidence>
<dbReference type="GO" id="GO:0002937">
    <property type="term" value="P:tRNA 4-thiouridine biosynthesis"/>
    <property type="evidence" value="ECO:0007669"/>
    <property type="project" value="TreeGrafter"/>
</dbReference>
<evidence type="ECO:0000256" key="9">
    <source>
        <dbReference type="ARBA" id="ARBA00022977"/>
    </source>
</evidence>
<name>A0A6I0F125_9FIRM</name>
<evidence type="ECO:0000256" key="19">
    <source>
        <dbReference type="HAMAP-Rule" id="MF_00021"/>
    </source>
</evidence>
<dbReference type="Proteomes" id="UP000432715">
    <property type="component" value="Unassembled WGS sequence"/>
</dbReference>
<comment type="subcellular location">
    <subcellularLocation>
        <location evidence="1 19">Cytoplasm</location>
    </subcellularLocation>
</comment>
<dbReference type="InterPro" id="IPR014729">
    <property type="entry name" value="Rossmann-like_a/b/a_fold"/>
</dbReference>
<dbReference type="NCBIfam" id="TIGR00342">
    <property type="entry name" value="tRNA uracil 4-sulfurtransferase ThiI"/>
    <property type="match status" value="1"/>
</dbReference>